<dbReference type="AlphaFoldDB" id="A0A0L0GCG9"/>
<dbReference type="Proteomes" id="UP000054560">
    <property type="component" value="Unassembled WGS sequence"/>
</dbReference>
<evidence type="ECO:0000313" key="3">
    <source>
        <dbReference type="Proteomes" id="UP000054560"/>
    </source>
</evidence>
<dbReference type="GeneID" id="25901779"/>
<dbReference type="RefSeq" id="XP_014160496.1">
    <property type="nucleotide sequence ID" value="XM_014305021.1"/>
</dbReference>
<gene>
    <name evidence="2" type="ORF">SARC_01275</name>
</gene>
<reference evidence="2 3" key="1">
    <citation type="submission" date="2011-02" db="EMBL/GenBank/DDBJ databases">
        <title>The Genome Sequence of Sphaeroforma arctica JP610.</title>
        <authorList>
            <consortium name="The Broad Institute Genome Sequencing Platform"/>
            <person name="Russ C."/>
            <person name="Cuomo C."/>
            <person name="Young S.K."/>
            <person name="Zeng Q."/>
            <person name="Gargeya S."/>
            <person name="Alvarado L."/>
            <person name="Berlin A."/>
            <person name="Chapman S.B."/>
            <person name="Chen Z."/>
            <person name="Freedman E."/>
            <person name="Gellesch M."/>
            <person name="Goldberg J."/>
            <person name="Griggs A."/>
            <person name="Gujja S."/>
            <person name="Heilman E."/>
            <person name="Heiman D."/>
            <person name="Howarth C."/>
            <person name="Mehta T."/>
            <person name="Neiman D."/>
            <person name="Pearson M."/>
            <person name="Roberts A."/>
            <person name="Saif S."/>
            <person name="Shea T."/>
            <person name="Shenoy N."/>
            <person name="Sisk P."/>
            <person name="Stolte C."/>
            <person name="Sykes S."/>
            <person name="White J."/>
            <person name="Yandava C."/>
            <person name="Burger G."/>
            <person name="Gray M.W."/>
            <person name="Holland P.W.H."/>
            <person name="King N."/>
            <person name="Lang F.B.F."/>
            <person name="Roger A.J."/>
            <person name="Ruiz-Trillo I."/>
            <person name="Haas B."/>
            <person name="Nusbaum C."/>
            <person name="Birren B."/>
        </authorList>
    </citation>
    <scope>NUCLEOTIDE SEQUENCE [LARGE SCALE GENOMIC DNA]</scope>
    <source>
        <strain evidence="2 3">JP610</strain>
    </source>
</reference>
<name>A0A0L0GCG9_9EUKA</name>
<evidence type="ECO:0000313" key="2">
    <source>
        <dbReference type="EMBL" id="KNC86594.1"/>
    </source>
</evidence>
<keyword evidence="1" id="KW-0175">Coiled coil</keyword>
<protein>
    <submittedName>
        <fullName evidence="2">Uncharacterized protein</fullName>
    </submittedName>
</protein>
<proteinExistence type="predicted"/>
<organism evidence="2 3">
    <name type="scientific">Sphaeroforma arctica JP610</name>
    <dbReference type="NCBI Taxonomy" id="667725"/>
    <lineage>
        <taxon>Eukaryota</taxon>
        <taxon>Ichthyosporea</taxon>
        <taxon>Ichthyophonida</taxon>
        <taxon>Sphaeroforma</taxon>
    </lineage>
</organism>
<feature type="coiled-coil region" evidence="1">
    <location>
        <begin position="55"/>
        <end position="82"/>
    </location>
</feature>
<keyword evidence="3" id="KW-1185">Reference proteome</keyword>
<evidence type="ECO:0000256" key="1">
    <source>
        <dbReference type="SAM" id="Coils"/>
    </source>
</evidence>
<sequence>MMKCYQSEAQGHIDSQQQRALLTQQNANHWEEIVLEKHQAAFQNTQLQTQALNEINNMKQTKAMLTQDIEDLKNKKRSICDEIMGLPQFLTQQKVISDKVCAFTMSIRTQTAKHLRDMLAQMSKRSAEELDDAAAVKRRRVDPMDLCP</sequence>
<accession>A0A0L0GCG9</accession>
<dbReference type="EMBL" id="KQ241645">
    <property type="protein sequence ID" value="KNC86594.1"/>
    <property type="molecule type" value="Genomic_DNA"/>
</dbReference>